<dbReference type="EMBL" id="JMTB01000111">
    <property type="protein sequence ID" value="KFC00286.1"/>
    <property type="molecule type" value="Genomic_DNA"/>
</dbReference>
<dbReference type="GO" id="GO:0005886">
    <property type="term" value="C:plasma membrane"/>
    <property type="evidence" value="ECO:0007669"/>
    <property type="project" value="UniProtKB-SubCell"/>
</dbReference>
<dbReference type="InterPro" id="IPR027463">
    <property type="entry name" value="AcrB_DN_DC_subdom"/>
</dbReference>
<protein>
    <recommendedName>
        <fullName evidence="9">Efflux pump membrane transporter</fullName>
    </recommendedName>
</protein>
<keyword evidence="6 9" id="KW-0812">Transmembrane</keyword>
<comment type="caution">
    <text evidence="10">The sequence shown here is derived from an EMBL/GenBank/DDBJ whole genome shotgun (WGS) entry which is preliminary data.</text>
</comment>
<evidence type="ECO:0000256" key="5">
    <source>
        <dbReference type="ARBA" id="ARBA00022519"/>
    </source>
</evidence>
<dbReference type="NCBIfam" id="NF000282">
    <property type="entry name" value="RND_permease_1"/>
    <property type="match status" value="1"/>
</dbReference>
<dbReference type="Gene3D" id="3.30.70.1440">
    <property type="entry name" value="Multidrug efflux transporter AcrB pore domain"/>
    <property type="match status" value="1"/>
</dbReference>
<dbReference type="Gene3D" id="3.30.70.1320">
    <property type="entry name" value="Multidrug efflux transporter AcrB pore domain like"/>
    <property type="match status" value="1"/>
</dbReference>
<dbReference type="Gene3D" id="3.30.70.1430">
    <property type="entry name" value="Multidrug efflux transporter AcrB pore domain"/>
    <property type="match status" value="2"/>
</dbReference>
<dbReference type="GO" id="GO:0042910">
    <property type="term" value="F:xenobiotic transmembrane transporter activity"/>
    <property type="evidence" value="ECO:0007669"/>
    <property type="project" value="TreeGrafter"/>
</dbReference>
<keyword evidence="4" id="KW-1003">Cell membrane</keyword>
<keyword evidence="5 9" id="KW-0997">Cell inner membrane</keyword>
<feature type="transmembrane region" description="Helical" evidence="9">
    <location>
        <begin position="874"/>
        <end position="891"/>
    </location>
</feature>
<dbReference type="SUPFAM" id="SSF82714">
    <property type="entry name" value="Multidrug efflux transporter AcrB TolC docking domain, DN and DC subdomains"/>
    <property type="match status" value="2"/>
</dbReference>
<evidence type="ECO:0000256" key="8">
    <source>
        <dbReference type="ARBA" id="ARBA00023136"/>
    </source>
</evidence>
<comment type="caution">
    <text evidence="9">Lacks conserved residue(s) required for the propagation of feature annotation.</text>
</comment>
<dbReference type="FunFam" id="1.20.1640.10:FF:000001">
    <property type="entry name" value="Efflux pump membrane transporter"/>
    <property type="match status" value="1"/>
</dbReference>
<evidence type="ECO:0000313" key="11">
    <source>
        <dbReference type="Proteomes" id="UP000028630"/>
    </source>
</evidence>
<feature type="transmembrane region" description="Helical" evidence="9">
    <location>
        <begin position="470"/>
        <end position="497"/>
    </location>
</feature>
<dbReference type="PRINTS" id="PR00702">
    <property type="entry name" value="ACRIFLAVINRP"/>
</dbReference>
<feature type="transmembrane region" description="Helical" evidence="9">
    <location>
        <begin position="541"/>
        <end position="558"/>
    </location>
</feature>
<organism evidence="10 11">
    <name type="scientific">Trabulsiella guamensis ATCC 49490</name>
    <dbReference type="NCBI Taxonomy" id="1005994"/>
    <lineage>
        <taxon>Bacteria</taxon>
        <taxon>Pseudomonadati</taxon>
        <taxon>Pseudomonadota</taxon>
        <taxon>Gammaproteobacteria</taxon>
        <taxon>Enterobacterales</taxon>
        <taxon>Enterobacteriaceae</taxon>
        <taxon>Trabulsiella</taxon>
    </lineage>
</organism>
<dbReference type="InterPro" id="IPR001036">
    <property type="entry name" value="Acrflvin-R"/>
</dbReference>
<keyword evidence="11" id="KW-1185">Reference proteome</keyword>
<comment type="subcellular location">
    <subcellularLocation>
        <location evidence="1 9">Cell inner membrane</location>
        <topology evidence="1 9">Multi-pass membrane protein</topology>
    </subcellularLocation>
</comment>
<evidence type="ECO:0000256" key="2">
    <source>
        <dbReference type="ARBA" id="ARBA00010942"/>
    </source>
</evidence>
<comment type="similarity">
    <text evidence="2 9">Belongs to the resistance-nodulation-cell division (RND) (TC 2.A.6) family.</text>
</comment>
<gene>
    <name evidence="10" type="primary">acrF</name>
    <name evidence="10" type="ORF">GTGU_03786</name>
</gene>
<evidence type="ECO:0000313" key="10">
    <source>
        <dbReference type="EMBL" id="KFC00286.1"/>
    </source>
</evidence>
<dbReference type="SUPFAM" id="SSF82866">
    <property type="entry name" value="Multidrug efflux transporter AcrB transmembrane domain"/>
    <property type="match status" value="2"/>
</dbReference>
<feature type="transmembrane region" description="Helical" evidence="9">
    <location>
        <begin position="974"/>
        <end position="994"/>
    </location>
</feature>
<dbReference type="OrthoDB" id="9757904at2"/>
<keyword evidence="7 9" id="KW-1133">Transmembrane helix</keyword>
<dbReference type="GO" id="GO:0009636">
    <property type="term" value="P:response to toxic substance"/>
    <property type="evidence" value="ECO:0007669"/>
    <property type="project" value="UniProtKB-ARBA"/>
</dbReference>
<dbReference type="PANTHER" id="PTHR32063:SF72">
    <property type="entry name" value="MULTIDRUG EXPORT PROTEIN ACRF"/>
    <property type="match status" value="1"/>
</dbReference>
<proteinExistence type="inferred from homology"/>
<feature type="transmembrane region" description="Helical" evidence="9">
    <location>
        <begin position="366"/>
        <end position="390"/>
    </location>
</feature>
<dbReference type="eggNOG" id="COG0841">
    <property type="taxonomic scope" value="Bacteria"/>
</dbReference>
<name>A0A084ZS41_9ENTR</name>
<dbReference type="FunFam" id="3.30.70.1430:FF:000001">
    <property type="entry name" value="Efflux pump membrane transporter"/>
    <property type="match status" value="1"/>
</dbReference>
<dbReference type="NCBIfam" id="TIGR00915">
    <property type="entry name" value="2A0602"/>
    <property type="match status" value="1"/>
</dbReference>
<feature type="transmembrane region" description="Helical" evidence="9">
    <location>
        <begin position="340"/>
        <end position="359"/>
    </location>
</feature>
<dbReference type="Gene3D" id="3.30.2090.10">
    <property type="entry name" value="Multidrug efflux transporter AcrB TolC docking domain, DN and DC subdomains"/>
    <property type="match status" value="2"/>
</dbReference>
<dbReference type="Gene3D" id="1.20.1640.10">
    <property type="entry name" value="Multidrug efflux transporter AcrB transmembrane domain"/>
    <property type="match status" value="2"/>
</dbReference>
<dbReference type="GO" id="GO:0015562">
    <property type="term" value="F:efflux transmembrane transporter activity"/>
    <property type="evidence" value="ECO:0007669"/>
    <property type="project" value="InterPro"/>
</dbReference>
<evidence type="ECO:0000256" key="4">
    <source>
        <dbReference type="ARBA" id="ARBA00022475"/>
    </source>
</evidence>
<dbReference type="InterPro" id="IPR004764">
    <property type="entry name" value="MdtF-like"/>
</dbReference>
<evidence type="ECO:0000256" key="3">
    <source>
        <dbReference type="ARBA" id="ARBA00022448"/>
    </source>
</evidence>
<feature type="transmembrane region" description="Helical" evidence="9">
    <location>
        <begin position="437"/>
        <end position="458"/>
    </location>
</feature>
<dbReference type="RefSeq" id="WP_038160693.1">
    <property type="nucleotide sequence ID" value="NZ_JMTB01000111.1"/>
</dbReference>
<accession>A0A084ZS41</accession>
<evidence type="ECO:0000256" key="6">
    <source>
        <dbReference type="ARBA" id="ARBA00022692"/>
    </source>
</evidence>
<dbReference type="Pfam" id="PF00873">
    <property type="entry name" value="ACR_tran"/>
    <property type="match status" value="1"/>
</dbReference>
<dbReference type="FunFam" id="3.30.2090.10:FF:000001">
    <property type="entry name" value="Efflux pump membrane transporter"/>
    <property type="match status" value="1"/>
</dbReference>
<dbReference type="FunFam" id="3.30.2090.10:FF:000002">
    <property type="entry name" value="Efflux pump membrane transporter"/>
    <property type="match status" value="1"/>
</dbReference>
<evidence type="ECO:0000256" key="1">
    <source>
        <dbReference type="ARBA" id="ARBA00004429"/>
    </source>
</evidence>
<dbReference type="SUPFAM" id="SSF82693">
    <property type="entry name" value="Multidrug efflux transporter AcrB pore domain, PN1, PN2, PC1 and PC2 subdomains"/>
    <property type="match status" value="4"/>
</dbReference>
<reference evidence="11" key="1">
    <citation type="submission" date="2014-05" db="EMBL/GenBank/DDBJ databases">
        <title>ATOL: Assembling a taxonomically balanced genome-scale reconstruction of the evolutionary history of the Enterobacteriaceae.</title>
        <authorList>
            <person name="Plunkett G. III"/>
            <person name="Neeno-Eckwall E.C."/>
            <person name="Glasner J.D."/>
            <person name="Perna N.T."/>
        </authorList>
    </citation>
    <scope>NUCLEOTIDE SEQUENCE [LARGE SCALE GENOMIC DNA]</scope>
    <source>
        <strain evidence="11">ATCC 49490</strain>
    </source>
</reference>
<evidence type="ECO:0000256" key="9">
    <source>
        <dbReference type="RuleBase" id="RU364070"/>
    </source>
</evidence>
<keyword evidence="3 9" id="KW-0813">Transport</keyword>
<feature type="transmembrane region" description="Helical" evidence="9">
    <location>
        <begin position="396"/>
        <end position="416"/>
    </location>
</feature>
<evidence type="ECO:0000256" key="7">
    <source>
        <dbReference type="ARBA" id="ARBA00022989"/>
    </source>
</evidence>
<sequence length="1037" mass="111969">MSRFFIQRPVFAWVLAIILMIAGGLAIVQLPIAQYPTIAPPAVSVTATYPGADAQTVQDTVTQVIEQNMNGVDNLMYMSSTSDSAGNVTITLTFDSGTDPDIAQVQVQNKLQLAMPLLPQEVQQQGIGVEKSSSSFLLVAGFVSDNKNLSQEDISDYVASNVKDTLSRTSGVGDVQLFGAQYAMRIWLDPGALNKYQLTPVDVINQLKTQNDQIAAGQLGGTPAVPGQQLNASIIAQTRLKDVDEFGRVTLKVNQDGSVVRLKDVARITLGGENYNMVTKINGQTATGIGIKLATGANALDTAKAVKGKLAELQSFFPQGLKVVYPYDTTPFVNISIHEVVKTLLEAIVLVFLVMYLFLQNFRATLIPTIAVPVVLLGTFAVLAACGYSINTLTMFGMVLAIGLLVDDAIVVVENVERVMMEDRLSPKAATEKSMSQIQGALVGIAMVLSAVFIPMAFFGGSTGAIYRQFSITIVSAMALSVLVALILTPALCATLLKPVDPDHHEQKRGFFGWFNMTFDRSVEHYTNSVGGILRSTGRYLLIYVLIVAGMTVLFLRMPTSFLPDEDQGVFMTMVQLPAGATQTRTQQVLDSIQQYYLTEEKANVASVFTVNGFSFSGQGQNSGIAFISLKPWEERSGSENGVEAIVGRARHAFSQIRDAMVFPFNLPAIMELGTAKGFDFELIDQADLGHNALTQARNQLLGMARAHSDVLTNVRPNGLEDTPQFKLDVDQEKAQALGVSISDINQTISSSLGGTYVNDFIDRGRVKKVYVQADAPYRMLPTDISNLFVRSASGEMVPFSAFATSHWAYGSPRLERYNGMPSMEILGEAVAGKSTGEAMVLMEQLARKLPSGVGYDWTGMSYQERLSGNQAPALYAISLIVVFLCLAALYESWSVPFSVMLVVPLGVIGALLAATLRGLSNDVYFQVGLLTTIGLSAKNAILIVEFAKDLMEKEHKGVIEATLEAARMRLRPILMTSLAFVLGVLPLVISHGAGSGAQNAVGTGVMGGMLSATLLAIFFVPVFFVVVRRRFSQHKG</sequence>
<feature type="transmembrane region" description="Helical" evidence="9">
    <location>
        <begin position="1006"/>
        <end position="1028"/>
    </location>
</feature>
<dbReference type="FunFam" id="1.20.1640.10:FF:000002">
    <property type="entry name" value="Efflux pump membrane transporter"/>
    <property type="match status" value="1"/>
</dbReference>
<dbReference type="Proteomes" id="UP000028630">
    <property type="component" value="Unassembled WGS sequence"/>
</dbReference>
<dbReference type="AlphaFoldDB" id="A0A084ZS41"/>
<feature type="transmembrane region" description="Helical" evidence="9">
    <location>
        <begin position="898"/>
        <end position="918"/>
    </location>
</feature>
<dbReference type="PANTHER" id="PTHR32063">
    <property type="match status" value="1"/>
</dbReference>
<keyword evidence="8 9" id="KW-0472">Membrane</keyword>
<dbReference type="FunFam" id="3.30.70.1430:FF:000002">
    <property type="entry name" value="Efflux pump membrane transporter"/>
    <property type="match status" value="1"/>
</dbReference>
<feature type="transmembrane region" description="Helical" evidence="9">
    <location>
        <begin position="924"/>
        <end position="948"/>
    </location>
</feature>